<sequence>MDSHQLLAVETEIRSVISDSSLAWLLDDVDDAIAAGIPQEKVLRRRRGAVQQSEDADVALYQVFDPEAISSKEYETSRKQGTLVITTRPMTDAERVEVLLEALRRVLVELPDIELETLRILQEVPRNEEGARRVAETVTFRPEDEVRPRNRTAIALRRDHAAQRHQLSELFAQAAQEVAE</sequence>
<name>A0A378WQF3_9NOCA</name>
<dbReference type="Proteomes" id="UP000255082">
    <property type="component" value="Unassembled WGS sequence"/>
</dbReference>
<gene>
    <name evidence="1" type="ORF">NCTC13184_02194</name>
</gene>
<organism evidence="1 2">
    <name type="scientific">Nocardia africana</name>
    <dbReference type="NCBI Taxonomy" id="134964"/>
    <lineage>
        <taxon>Bacteria</taxon>
        <taxon>Bacillati</taxon>
        <taxon>Actinomycetota</taxon>
        <taxon>Actinomycetes</taxon>
        <taxon>Mycobacteriales</taxon>
        <taxon>Nocardiaceae</taxon>
        <taxon>Nocardia</taxon>
    </lineage>
</organism>
<evidence type="ECO:0000313" key="1">
    <source>
        <dbReference type="EMBL" id="SUA42835.1"/>
    </source>
</evidence>
<evidence type="ECO:0000313" key="2">
    <source>
        <dbReference type="Proteomes" id="UP000255082"/>
    </source>
</evidence>
<accession>A0A378WQF3</accession>
<dbReference type="AlphaFoldDB" id="A0A378WQF3"/>
<reference evidence="1 2" key="1">
    <citation type="submission" date="2018-06" db="EMBL/GenBank/DDBJ databases">
        <authorList>
            <consortium name="Pathogen Informatics"/>
            <person name="Doyle S."/>
        </authorList>
    </citation>
    <scope>NUCLEOTIDE SEQUENCE [LARGE SCALE GENOMIC DNA]</scope>
    <source>
        <strain evidence="1 2">NCTC13184</strain>
    </source>
</reference>
<proteinExistence type="predicted"/>
<dbReference type="RefSeq" id="WP_062963078.1">
    <property type="nucleotide sequence ID" value="NZ_JAJFOE010000001.1"/>
</dbReference>
<dbReference type="OrthoDB" id="4185026at2"/>
<protein>
    <submittedName>
        <fullName evidence="1">Uncharacterized protein</fullName>
    </submittedName>
</protein>
<dbReference type="EMBL" id="UGRU01000001">
    <property type="protein sequence ID" value="SUA42835.1"/>
    <property type="molecule type" value="Genomic_DNA"/>
</dbReference>